<dbReference type="Proteomes" id="UP000321577">
    <property type="component" value="Unassembled WGS sequence"/>
</dbReference>
<name>A0A512MAE1_9BACT</name>
<gene>
    <name evidence="6" type="ORF">BGE01nite_29930</name>
</gene>
<protein>
    <recommendedName>
        <fullName evidence="5">Protein kinase domain-containing protein</fullName>
    </recommendedName>
</protein>
<keyword evidence="1 3" id="KW-0547">Nucleotide-binding</keyword>
<dbReference type="SUPFAM" id="SSF56112">
    <property type="entry name" value="Protein kinase-like (PK-like)"/>
    <property type="match status" value="1"/>
</dbReference>
<feature type="region of interest" description="Disordered" evidence="4">
    <location>
        <begin position="1"/>
        <end position="45"/>
    </location>
</feature>
<proteinExistence type="predicted"/>
<dbReference type="PROSITE" id="PS00108">
    <property type="entry name" value="PROTEIN_KINASE_ST"/>
    <property type="match status" value="1"/>
</dbReference>
<dbReference type="SMART" id="SM00220">
    <property type="entry name" value="S_TKc"/>
    <property type="match status" value="1"/>
</dbReference>
<dbReference type="Pfam" id="PF00069">
    <property type="entry name" value="Pkinase"/>
    <property type="match status" value="1"/>
</dbReference>
<evidence type="ECO:0000313" key="6">
    <source>
        <dbReference type="EMBL" id="GEP43702.1"/>
    </source>
</evidence>
<feature type="domain" description="Protein kinase" evidence="5">
    <location>
        <begin position="506"/>
        <end position="861"/>
    </location>
</feature>
<evidence type="ECO:0000256" key="2">
    <source>
        <dbReference type="ARBA" id="ARBA00022840"/>
    </source>
</evidence>
<dbReference type="RefSeq" id="WP_146851275.1">
    <property type="nucleotide sequence ID" value="NZ_BKAG01000020.1"/>
</dbReference>
<dbReference type="InterPro" id="IPR008271">
    <property type="entry name" value="Ser/Thr_kinase_AS"/>
</dbReference>
<comment type="caution">
    <text evidence="6">The sequence shown here is derived from an EMBL/GenBank/DDBJ whole genome shotgun (WGS) entry which is preliminary data.</text>
</comment>
<dbReference type="PROSITE" id="PS00107">
    <property type="entry name" value="PROTEIN_KINASE_ATP"/>
    <property type="match status" value="1"/>
</dbReference>
<dbReference type="PANTHER" id="PTHR44329">
    <property type="entry name" value="SERINE/THREONINE-PROTEIN KINASE TNNI3K-RELATED"/>
    <property type="match status" value="1"/>
</dbReference>
<dbReference type="AlphaFoldDB" id="A0A512MAE1"/>
<evidence type="ECO:0000256" key="1">
    <source>
        <dbReference type="ARBA" id="ARBA00022741"/>
    </source>
</evidence>
<reference evidence="6 7" key="1">
    <citation type="submission" date="2019-07" db="EMBL/GenBank/DDBJ databases">
        <title>Whole genome shotgun sequence of Brevifollis gellanilyticus NBRC 108608.</title>
        <authorList>
            <person name="Hosoyama A."/>
            <person name="Uohara A."/>
            <person name="Ohji S."/>
            <person name="Ichikawa N."/>
        </authorList>
    </citation>
    <scope>NUCLEOTIDE SEQUENCE [LARGE SCALE GENOMIC DNA]</scope>
    <source>
        <strain evidence="6 7">NBRC 108608</strain>
    </source>
</reference>
<keyword evidence="2 3" id="KW-0067">ATP-binding</keyword>
<dbReference type="GO" id="GO:0005524">
    <property type="term" value="F:ATP binding"/>
    <property type="evidence" value="ECO:0007669"/>
    <property type="project" value="UniProtKB-UniRule"/>
</dbReference>
<organism evidence="6 7">
    <name type="scientific">Brevifollis gellanilyticus</name>
    <dbReference type="NCBI Taxonomy" id="748831"/>
    <lineage>
        <taxon>Bacteria</taxon>
        <taxon>Pseudomonadati</taxon>
        <taxon>Verrucomicrobiota</taxon>
        <taxon>Verrucomicrobiia</taxon>
        <taxon>Verrucomicrobiales</taxon>
        <taxon>Verrucomicrobiaceae</taxon>
    </lineage>
</organism>
<feature type="region of interest" description="Disordered" evidence="4">
    <location>
        <begin position="682"/>
        <end position="701"/>
    </location>
</feature>
<evidence type="ECO:0000256" key="4">
    <source>
        <dbReference type="SAM" id="MobiDB-lite"/>
    </source>
</evidence>
<dbReference type="InterPro" id="IPR011009">
    <property type="entry name" value="Kinase-like_dom_sf"/>
</dbReference>
<accession>A0A512MAE1</accession>
<sequence length="897" mass="99261">MSSLGRTDSSLRLTTTSVVTQTDINPTTDTEPKPHVSKSDGQSRVAQQDLLQSIKERPMKGRKITVDNLISKEGMTFSLGKASRYANFKDGFMRGMFRVTKRHAASDGVGSLHRSAIRLADKYEKQVQAGAPESARLDTLKELRGKLDDMHTKLHGFNQDEEFIKDHPITKTLAFVDAAIASHPTEHLAKGKKMMTEDYQELMTHSGSPKKKLKLLTEAEDHLLTAQEGGVMDEEAEALLEKAQDELTHMKAQPQLKQELEAFVKDKAKNLNHVRTRVTDPLQEDRDKLAKTRHDDAVFNQFLEDDNFMERPDLNREIQGFDKSKLRKTTPEERSHRTGLESAQSSVQFDSLIDDVGMRIKSPEPQHPGEIVHDPAITDLTARSLTDKRFNELGKELESALKSKNQKKIDALAKELGDIMAHDLRQSSRDVQLGFTTSHGKALKNDLMHQLSSQISAEGGKELAGNYDGAHPRVKAFFDKAYDTAVNNLSDRYVDANTVQIDGVIYTKKEQIGEGGFGTVHAYEGMKDGELVRIAVKFQKTDGEETTTPGQAFEDACTEVRAHRHASKGDHPNVTGFIGAMRTPTGGMIVAMELAPHGDVGGMMDKVRTAEDNGAISHRAASLVRIAMLKDMALGLKHVQDQRGMTHFDLKPGNYFVGSDGQVLLGDFGVSVLGTEHELDSSPIDSNVNKSPEVSGGMSRVAKEREDIDRAISKLKKNLAEEVPTLPKDQRASATETIEKMIADLEKLYEEASYKATEKNDMWSLGTAAYEMFTGRVFIDDISPGETFESARGRKLAEYRGPSTEVVATLGRDGPPDPTGQKTPKQVGYGVSSVDRMMNRLLEPDPEKRASMSELLSMSVFEDPEIDSPEVRELIKLLADPKADPAKIKELSDKLSI</sequence>
<dbReference type="PROSITE" id="PS50011">
    <property type="entry name" value="PROTEIN_KINASE_DOM"/>
    <property type="match status" value="1"/>
</dbReference>
<evidence type="ECO:0000313" key="7">
    <source>
        <dbReference type="Proteomes" id="UP000321577"/>
    </source>
</evidence>
<dbReference type="EMBL" id="BKAG01000020">
    <property type="protein sequence ID" value="GEP43702.1"/>
    <property type="molecule type" value="Genomic_DNA"/>
</dbReference>
<dbReference type="InterPro" id="IPR017441">
    <property type="entry name" value="Protein_kinase_ATP_BS"/>
</dbReference>
<feature type="compositionally biased region" description="Polar residues" evidence="4">
    <location>
        <begin position="683"/>
        <end position="692"/>
    </location>
</feature>
<dbReference type="Gene3D" id="3.30.200.20">
    <property type="entry name" value="Phosphorylase Kinase, domain 1"/>
    <property type="match status" value="1"/>
</dbReference>
<dbReference type="InterPro" id="IPR000719">
    <property type="entry name" value="Prot_kinase_dom"/>
</dbReference>
<dbReference type="OrthoDB" id="174452at2"/>
<dbReference type="Gene3D" id="1.10.510.10">
    <property type="entry name" value="Transferase(Phosphotransferase) domain 1"/>
    <property type="match status" value="1"/>
</dbReference>
<evidence type="ECO:0000256" key="3">
    <source>
        <dbReference type="PROSITE-ProRule" id="PRU10141"/>
    </source>
</evidence>
<dbReference type="InterPro" id="IPR051681">
    <property type="entry name" value="Ser/Thr_Kinases-Pseudokinases"/>
</dbReference>
<evidence type="ECO:0000259" key="5">
    <source>
        <dbReference type="PROSITE" id="PS50011"/>
    </source>
</evidence>
<keyword evidence="7" id="KW-1185">Reference proteome</keyword>
<feature type="compositionally biased region" description="Low complexity" evidence="4">
    <location>
        <begin position="1"/>
        <end position="23"/>
    </location>
</feature>
<dbReference type="GO" id="GO:0004674">
    <property type="term" value="F:protein serine/threonine kinase activity"/>
    <property type="evidence" value="ECO:0007669"/>
    <property type="project" value="TreeGrafter"/>
</dbReference>
<feature type="binding site" evidence="3">
    <location>
        <position position="537"/>
    </location>
    <ligand>
        <name>ATP</name>
        <dbReference type="ChEBI" id="CHEBI:30616"/>
    </ligand>
</feature>